<gene>
    <name evidence="2" type="ORF">D9611_012697</name>
</gene>
<comment type="caution">
    <text evidence="2">The sequence shown here is derived from an EMBL/GenBank/DDBJ whole genome shotgun (WGS) entry which is preliminary data.</text>
</comment>
<evidence type="ECO:0000313" key="2">
    <source>
        <dbReference type="EMBL" id="KAF5318997.1"/>
    </source>
</evidence>
<evidence type="ECO:0000313" key="3">
    <source>
        <dbReference type="Proteomes" id="UP000541558"/>
    </source>
</evidence>
<organism evidence="2 3">
    <name type="scientific">Ephemerocybe angulata</name>
    <dbReference type="NCBI Taxonomy" id="980116"/>
    <lineage>
        <taxon>Eukaryota</taxon>
        <taxon>Fungi</taxon>
        <taxon>Dikarya</taxon>
        <taxon>Basidiomycota</taxon>
        <taxon>Agaricomycotina</taxon>
        <taxon>Agaricomycetes</taxon>
        <taxon>Agaricomycetidae</taxon>
        <taxon>Agaricales</taxon>
        <taxon>Agaricineae</taxon>
        <taxon>Psathyrellaceae</taxon>
        <taxon>Ephemerocybe</taxon>
    </lineage>
</organism>
<accession>A0A8H5BB81</accession>
<dbReference type="AlphaFoldDB" id="A0A8H5BB81"/>
<keyword evidence="1" id="KW-0812">Transmembrane</keyword>
<name>A0A8H5BB81_9AGAR</name>
<keyword evidence="3" id="KW-1185">Reference proteome</keyword>
<dbReference type="OrthoDB" id="3267422at2759"/>
<reference evidence="2 3" key="1">
    <citation type="journal article" date="2020" name="ISME J.">
        <title>Uncovering the hidden diversity of litter-decomposition mechanisms in mushroom-forming fungi.</title>
        <authorList>
            <person name="Floudas D."/>
            <person name="Bentzer J."/>
            <person name="Ahren D."/>
            <person name="Johansson T."/>
            <person name="Persson P."/>
            <person name="Tunlid A."/>
        </authorList>
    </citation>
    <scope>NUCLEOTIDE SEQUENCE [LARGE SCALE GENOMIC DNA]</scope>
    <source>
        <strain evidence="2 3">CBS 175.51</strain>
    </source>
</reference>
<evidence type="ECO:0000256" key="1">
    <source>
        <dbReference type="SAM" id="Phobius"/>
    </source>
</evidence>
<dbReference type="Proteomes" id="UP000541558">
    <property type="component" value="Unassembled WGS sequence"/>
</dbReference>
<sequence>MRLLRQLCFSLFPFTYSPSLAGFLHLALRPVTLPLARPSPPAEGGSWTPFVRWVRHSWMLKIPFSWISPISLATSAPTKATILRRALSWLLVLQVALQAPGCYAQNNAQNNQKNTTIPLTNPQSGEVVYTPSFCNATTAAGNPQSCAGAWQSGFSDSGVPIVTSAGQNAATGNILPQIFFRFRASRVFVNMDPTSGASINITVSSNDITIMNTVQASLGTATIVNLPNGSITTLTITLLPSPPNPFSLFSVVITTALDADPTSVFPTQTLPVPTPVSTWYNPSTTSYATTTITMPNSAPTATPTTSSNRRRMIAQAVGITVGLGLGLTAILVAAFFYWKKRRRIARLWRRSASRVEFD</sequence>
<protein>
    <submittedName>
        <fullName evidence="2">Uncharacterized protein</fullName>
    </submittedName>
</protein>
<feature type="transmembrane region" description="Helical" evidence="1">
    <location>
        <begin position="312"/>
        <end position="338"/>
    </location>
</feature>
<keyword evidence="1" id="KW-0472">Membrane</keyword>
<proteinExistence type="predicted"/>
<dbReference type="EMBL" id="JAACJK010000175">
    <property type="protein sequence ID" value="KAF5318997.1"/>
    <property type="molecule type" value="Genomic_DNA"/>
</dbReference>
<keyword evidence="1" id="KW-1133">Transmembrane helix</keyword>